<evidence type="ECO:0000256" key="4">
    <source>
        <dbReference type="ARBA" id="ARBA00022679"/>
    </source>
</evidence>
<dbReference type="PANTHER" id="PTHR33908:SF11">
    <property type="entry name" value="MEMBRANE PROTEIN"/>
    <property type="match status" value="1"/>
</dbReference>
<comment type="caution">
    <text evidence="10">The sequence shown here is derived from an EMBL/GenBank/DDBJ whole genome shotgun (WGS) entry which is preliminary data.</text>
</comment>
<feature type="transmembrane region" description="Helical" evidence="8">
    <location>
        <begin position="264"/>
        <end position="284"/>
    </location>
</feature>
<dbReference type="PANTHER" id="PTHR33908">
    <property type="entry name" value="MANNOSYLTRANSFERASE YKCB-RELATED"/>
    <property type="match status" value="1"/>
</dbReference>
<sequence length="443" mass="50124">MARNYLKKGVDPLRPVYDDLSNIQSGLDNPQGLRMVEFPLYQLSAVGLFKLFNISSIEVSLRLVSVIASGLTALIIYILVSHIISLSVGFTAALIFSIIPYSIFYGRAILPEMFATSLALVSLSCLYAYFQIPQKSGWRRILLFITSMLAASCALLAKPTVIFLLIPAPYLFLKGFSRRAGFLVATGIYFFVALFPLWWWRVWISQFPEGIPANEWLFNGGNIRFKGAWFYWIFAERIAKLILGYWGVGFLLVGLIVKRVKKEGWFFTIWAVGILLYLIVFARGNVQHDYYQILLLPTLAVFSAKGVNHLLNSVSYERKFSYPAAAAVIIFMFGFSWYTIRTYYWINRSDLIAAGRVADTLLPPGVKVIAPNNGDTTFLYQINRQGWPIGFDIPAKINAGAQYYVTVSPTDSDLETKELSEKYTVLVRNDEFAIIDLTQPQQK</sequence>
<organism evidence="10 11">
    <name type="scientific">Candidatus Gottesmanbacteria bacterium RBG_16_43_7</name>
    <dbReference type="NCBI Taxonomy" id="1798373"/>
    <lineage>
        <taxon>Bacteria</taxon>
        <taxon>Candidatus Gottesmaniibacteriota</taxon>
    </lineage>
</organism>
<dbReference type="STRING" id="1798373.A2154_01595"/>
<dbReference type="GO" id="GO:0016763">
    <property type="term" value="F:pentosyltransferase activity"/>
    <property type="evidence" value="ECO:0007669"/>
    <property type="project" value="TreeGrafter"/>
</dbReference>
<keyword evidence="4" id="KW-0808">Transferase</keyword>
<protein>
    <recommendedName>
        <fullName evidence="9">Glycosyltransferase RgtA/B/C/D-like domain-containing protein</fullName>
    </recommendedName>
</protein>
<proteinExistence type="predicted"/>
<feature type="transmembrane region" description="Helical" evidence="8">
    <location>
        <begin position="86"/>
        <end position="106"/>
    </location>
</feature>
<feature type="transmembrane region" description="Helical" evidence="8">
    <location>
        <begin position="113"/>
        <end position="130"/>
    </location>
</feature>
<evidence type="ECO:0000256" key="7">
    <source>
        <dbReference type="ARBA" id="ARBA00023136"/>
    </source>
</evidence>
<feature type="transmembrane region" description="Helical" evidence="8">
    <location>
        <begin position="320"/>
        <end position="340"/>
    </location>
</feature>
<gene>
    <name evidence="10" type="ORF">A2154_01595</name>
</gene>
<dbReference type="Pfam" id="PF13231">
    <property type="entry name" value="PMT_2"/>
    <property type="match status" value="1"/>
</dbReference>
<feature type="transmembrane region" description="Helical" evidence="8">
    <location>
        <begin position="59"/>
        <end position="80"/>
    </location>
</feature>
<feature type="transmembrane region" description="Helical" evidence="8">
    <location>
        <begin position="238"/>
        <end position="257"/>
    </location>
</feature>
<dbReference type="EMBL" id="MFJC01000010">
    <property type="protein sequence ID" value="OGG09902.1"/>
    <property type="molecule type" value="Genomic_DNA"/>
</dbReference>
<evidence type="ECO:0000256" key="6">
    <source>
        <dbReference type="ARBA" id="ARBA00022989"/>
    </source>
</evidence>
<keyword evidence="5 8" id="KW-0812">Transmembrane</keyword>
<evidence type="ECO:0000256" key="5">
    <source>
        <dbReference type="ARBA" id="ARBA00022692"/>
    </source>
</evidence>
<dbReference type="InterPro" id="IPR038731">
    <property type="entry name" value="RgtA/B/C-like"/>
</dbReference>
<evidence type="ECO:0000259" key="9">
    <source>
        <dbReference type="Pfam" id="PF13231"/>
    </source>
</evidence>
<dbReference type="GO" id="GO:0009103">
    <property type="term" value="P:lipopolysaccharide biosynthetic process"/>
    <property type="evidence" value="ECO:0007669"/>
    <property type="project" value="UniProtKB-ARBA"/>
</dbReference>
<reference evidence="10 11" key="1">
    <citation type="journal article" date="2016" name="Nat. Commun.">
        <title>Thousands of microbial genomes shed light on interconnected biogeochemical processes in an aquifer system.</title>
        <authorList>
            <person name="Anantharaman K."/>
            <person name="Brown C.T."/>
            <person name="Hug L.A."/>
            <person name="Sharon I."/>
            <person name="Castelle C.J."/>
            <person name="Probst A.J."/>
            <person name="Thomas B.C."/>
            <person name="Singh A."/>
            <person name="Wilkins M.J."/>
            <person name="Karaoz U."/>
            <person name="Brodie E.L."/>
            <person name="Williams K.H."/>
            <person name="Hubbard S.S."/>
            <person name="Banfield J.F."/>
        </authorList>
    </citation>
    <scope>NUCLEOTIDE SEQUENCE [LARGE SCALE GENOMIC DNA]</scope>
</reference>
<evidence type="ECO:0000313" key="10">
    <source>
        <dbReference type="EMBL" id="OGG09902.1"/>
    </source>
</evidence>
<dbReference type="AlphaFoldDB" id="A0A1F5ZCP7"/>
<evidence type="ECO:0000256" key="1">
    <source>
        <dbReference type="ARBA" id="ARBA00004651"/>
    </source>
</evidence>
<evidence type="ECO:0000256" key="2">
    <source>
        <dbReference type="ARBA" id="ARBA00022475"/>
    </source>
</evidence>
<keyword evidence="2" id="KW-1003">Cell membrane</keyword>
<dbReference type="Proteomes" id="UP000176854">
    <property type="component" value="Unassembled WGS sequence"/>
</dbReference>
<name>A0A1F5ZCP7_9BACT</name>
<feature type="transmembrane region" description="Helical" evidence="8">
    <location>
        <begin position="180"/>
        <end position="200"/>
    </location>
</feature>
<dbReference type="InterPro" id="IPR050297">
    <property type="entry name" value="LipidA_mod_glycosyltrf_83"/>
</dbReference>
<keyword evidence="7 8" id="KW-0472">Membrane</keyword>
<evidence type="ECO:0000313" key="11">
    <source>
        <dbReference type="Proteomes" id="UP000176854"/>
    </source>
</evidence>
<comment type="subcellular location">
    <subcellularLocation>
        <location evidence="1">Cell membrane</location>
        <topology evidence="1">Multi-pass membrane protein</topology>
    </subcellularLocation>
</comment>
<keyword evidence="6 8" id="KW-1133">Transmembrane helix</keyword>
<evidence type="ECO:0000256" key="3">
    <source>
        <dbReference type="ARBA" id="ARBA00022676"/>
    </source>
</evidence>
<accession>A0A1F5ZCP7</accession>
<keyword evidence="3" id="KW-0328">Glycosyltransferase</keyword>
<evidence type="ECO:0000256" key="8">
    <source>
        <dbReference type="SAM" id="Phobius"/>
    </source>
</evidence>
<dbReference type="GO" id="GO:0005886">
    <property type="term" value="C:plasma membrane"/>
    <property type="evidence" value="ECO:0007669"/>
    <property type="project" value="UniProtKB-SubCell"/>
</dbReference>
<feature type="transmembrane region" description="Helical" evidence="8">
    <location>
        <begin position="142"/>
        <end position="168"/>
    </location>
</feature>
<feature type="domain" description="Glycosyltransferase RgtA/B/C/D-like" evidence="9">
    <location>
        <begin position="48"/>
        <end position="200"/>
    </location>
</feature>